<evidence type="ECO:0000256" key="3">
    <source>
        <dbReference type="ARBA" id="ARBA00023180"/>
    </source>
</evidence>
<dbReference type="InterPro" id="IPR001314">
    <property type="entry name" value="Peptidase_S1A"/>
</dbReference>
<dbReference type="Pfam" id="PF00089">
    <property type="entry name" value="Trypsin"/>
    <property type="match status" value="1"/>
</dbReference>
<dbReference type="PRINTS" id="PR00722">
    <property type="entry name" value="CHYMOTRYPSIN"/>
</dbReference>
<sequence length="523" mass="57873">MKTHLLNALSLVSIWLVVSKVTGYVQLLIFKRDNSDLAEDSSTNSVRVLNRSLTLDRICLHNKFPSSETSSEDGHNDLLQLDLPQLRLQHQRDNSDLAEDSSTNSVRVLNRSLTLDRICQHNKFPSSETSLEGGHNDLLQLDLPQLRLQHQLEKVGQDVQNVVTKFTSAIPLTAVTWYNKILDGSAFKSIGGLVSSASALAGLAVNLPNEKYEPCTTPKGEKGHVRLLQHCVLPEFAADYSVFQKFMKVVDGIKGILQNPLQITQVVSKTLGVCCPDSYFEPPPFDSAELRPPGEVTTTPKPRQPLPACYTDAHQKAGCGTLGGPAEKQIRRTKRAVGGQDADPYEWPWMASLIKDASKIDYFCGGSLVDEGHVLTAAHCVLGLRETELKIRLGEYDFDDFDSTSPRDFTVSRIIIHPEYSRKLHHNDIAVVKLSESTDFNCGIWPVCLPPKTSGSFSKEIATVTGWGTVSYNGDQSPRLQEVNVSIWEQSECTGTYPQKIISKQLCAGWKEGGRDSCQVRPQ</sequence>
<keyword evidence="3" id="KW-0325">Glycoprotein</keyword>
<proteinExistence type="inferred from homology"/>
<dbReference type="PROSITE" id="PS00134">
    <property type="entry name" value="TRYPSIN_HIS"/>
    <property type="match status" value="1"/>
</dbReference>
<reference evidence="5" key="1">
    <citation type="submission" date="2020-11" db="EMBL/GenBank/DDBJ databases">
        <authorList>
            <person name="Tran Van P."/>
        </authorList>
    </citation>
    <scope>NUCLEOTIDE SEQUENCE</scope>
</reference>
<dbReference type="GO" id="GO:0004252">
    <property type="term" value="F:serine-type endopeptidase activity"/>
    <property type="evidence" value="ECO:0007669"/>
    <property type="project" value="InterPro"/>
</dbReference>
<accession>A0A7R8ZJ38</accession>
<dbReference type="EMBL" id="OB660837">
    <property type="protein sequence ID" value="CAD7226459.1"/>
    <property type="molecule type" value="Genomic_DNA"/>
</dbReference>
<dbReference type="OrthoDB" id="5918597at2759"/>
<dbReference type="InterPro" id="IPR001254">
    <property type="entry name" value="Trypsin_dom"/>
</dbReference>
<name>A0A7R8ZJ38_9CRUS</name>
<comment type="similarity">
    <text evidence="4">Belongs to the peptidase S1 family. CLIP subfamily.</text>
</comment>
<evidence type="ECO:0000313" key="5">
    <source>
        <dbReference type="EMBL" id="CAD7226459.1"/>
    </source>
</evidence>
<protein>
    <submittedName>
        <fullName evidence="5">Uncharacterized protein</fullName>
    </submittedName>
</protein>
<dbReference type="InterPro" id="IPR009003">
    <property type="entry name" value="Peptidase_S1_PA"/>
</dbReference>
<evidence type="ECO:0000256" key="4">
    <source>
        <dbReference type="ARBA" id="ARBA00024195"/>
    </source>
</evidence>
<evidence type="ECO:0000256" key="1">
    <source>
        <dbReference type="ARBA" id="ARBA00022729"/>
    </source>
</evidence>
<dbReference type="InterPro" id="IPR043504">
    <property type="entry name" value="Peptidase_S1_PA_chymotrypsin"/>
</dbReference>
<dbReference type="PROSITE" id="PS50240">
    <property type="entry name" value="TRYPSIN_DOM"/>
    <property type="match status" value="1"/>
</dbReference>
<evidence type="ECO:0000256" key="2">
    <source>
        <dbReference type="ARBA" id="ARBA00023157"/>
    </source>
</evidence>
<gene>
    <name evidence="5" type="ORF">CTOB1V02_LOCUS4377</name>
</gene>
<dbReference type="PANTHER" id="PTHR24252:SF7">
    <property type="entry name" value="HYALIN"/>
    <property type="match status" value="1"/>
</dbReference>
<organism evidence="5">
    <name type="scientific">Cyprideis torosa</name>
    <dbReference type="NCBI Taxonomy" id="163714"/>
    <lineage>
        <taxon>Eukaryota</taxon>
        <taxon>Metazoa</taxon>
        <taxon>Ecdysozoa</taxon>
        <taxon>Arthropoda</taxon>
        <taxon>Crustacea</taxon>
        <taxon>Oligostraca</taxon>
        <taxon>Ostracoda</taxon>
        <taxon>Podocopa</taxon>
        <taxon>Podocopida</taxon>
        <taxon>Cytherocopina</taxon>
        <taxon>Cytheroidea</taxon>
        <taxon>Cytherideidae</taxon>
        <taxon>Cyprideis</taxon>
    </lineage>
</organism>
<dbReference type="FunFam" id="2.40.10.10:FF:000028">
    <property type="entry name" value="Serine protease easter"/>
    <property type="match status" value="1"/>
</dbReference>
<dbReference type="CDD" id="cd00190">
    <property type="entry name" value="Tryp_SPc"/>
    <property type="match status" value="1"/>
</dbReference>
<dbReference type="InterPro" id="IPR018114">
    <property type="entry name" value="TRYPSIN_HIS"/>
</dbReference>
<dbReference type="AlphaFoldDB" id="A0A7R8ZJ38"/>
<dbReference type="GO" id="GO:0006508">
    <property type="term" value="P:proteolysis"/>
    <property type="evidence" value="ECO:0007669"/>
    <property type="project" value="InterPro"/>
</dbReference>
<dbReference type="Gene3D" id="2.40.10.10">
    <property type="entry name" value="Trypsin-like serine proteases"/>
    <property type="match status" value="1"/>
</dbReference>
<dbReference type="SUPFAM" id="SSF50494">
    <property type="entry name" value="Trypsin-like serine proteases"/>
    <property type="match status" value="1"/>
</dbReference>
<keyword evidence="2" id="KW-1015">Disulfide bond</keyword>
<dbReference type="PANTHER" id="PTHR24252">
    <property type="entry name" value="ACROSIN-RELATED"/>
    <property type="match status" value="1"/>
</dbReference>
<dbReference type="SMART" id="SM00020">
    <property type="entry name" value="Tryp_SPc"/>
    <property type="match status" value="1"/>
</dbReference>
<keyword evidence="1" id="KW-0732">Signal</keyword>